<dbReference type="InterPro" id="IPR036388">
    <property type="entry name" value="WH-like_DNA-bd_sf"/>
</dbReference>
<dbReference type="InterPro" id="IPR013324">
    <property type="entry name" value="RNA_pol_sigma_r3/r4-like"/>
</dbReference>
<reference evidence="7 8" key="1">
    <citation type="submission" date="2019-07" db="EMBL/GenBank/DDBJ databases">
        <title>Genome sequence of 2 isolates from Red Sea Mangroves.</title>
        <authorList>
            <person name="Sefrji F."/>
            <person name="Michoud G."/>
            <person name="Merlino G."/>
            <person name="Daffonchio D."/>
        </authorList>
    </citation>
    <scope>NUCLEOTIDE SEQUENCE [LARGE SCALE GENOMIC DNA]</scope>
    <source>
        <strain evidence="7 8">R1DC41</strain>
    </source>
</reference>
<evidence type="ECO:0000313" key="7">
    <source>
        <dbReference type="EMBL" id="QPC48262.1"/>
    </source>
</evidence>
<evidence type="ECO:0000256" key="4">
    <source>
        <dbReference type="ARBA" id="ARBA00023163"/>
    </source>
</evidence>
<evidence type="ECO:0000259" key="6">
    <source>
        <dbReference type="Pfam" id="PF08281"/>
    </source>
</evidence>
<keyword evidence="8" id="KW-1185">Reference proteome</keyword>
<dbReference type="InterPro" id="IPR007627">
    <property type="entry name" value="RNA_pol_sigma70_r2"/>
</dbReference>
<dbReference type="InterPro" id="IPR013325">
    <property type="entry name" value="RNA_pol_sigma_r2"/>
</dbReference>
<keyword evidence="3" id="KW-0731">Sigma factor</keyword>
<name>A0A7S8HGX7_9BACI</name>
<dbReference type="CDD" id="cd06171">
    <property type="entry name" value="Sigma70_r4"/>
    <property type="match status" value="1"/>
</dbReference>
<dbReference type="GO" id="GO:0016987">
    <property type="term" value="F:sigma factor activity"/>
    <property type="evidence" value="ECO:0007669"/>
    <property type="project" value="UniProtKB-KW"/>
</dbReference>
<evidence type="ECO:0000259" key="5">
    <source>
        <dbReference type="Pfam" id="PF04542"/>
    </source>
</evidence>
<dbReference type="Pfam" id="PF08281">
    <property type="entry name" value="Sigma70_r4_2"/>
    <property type="match status" value="1"/>
</dbReference>
<dbReference type="SUPFAM" id="SSF88659">
    <property type="entry name" value="Sigma3 and sigma4 domains of RNA polymerase sigma factors"/>
    <property type="match status" value="1"/>
</dbReference>
<accession>A0A7S8HGX7</accession>
<sequence>MKRLQEEFSLKDIWFEKVMDEYGDKLTKFAYHYLKDWKLAEDVVQDVFVTCYMNFEHRHEITYLKSWLYKITINKCKDYLKSSYVKRTLLDSSLFRLFSSEEPTPEMSVIYQSEDELLSSSVLSLPVKYREVVILFYYEDLSIEEISELLHLNKNTIKTRLNRGRARLKGILERSDVENGRKSKRLT</sequence>
<keyword evidence="4" id="KW-0804">Transcription</keyword>
<dbReference type="Proteomes" id="UP000593626">
    <property type="component" value="Chromosome"/>
</dbReference>
<comment type="similarity">
    <text evidence="1">Belongs to the sigma-70 factor family. ECF subfamily.</text>
</comment>
<feature type="domain" description="RNA polymerase sigma factor 70 region 4 type 2" evidence="6">
    <location>
        <begin position="121"/>
        <end position="168"/>
    </location>
</feature>
<gene>
    <name evidence="7" type="ORF">G8O30_15710</name>
</gene>
<dbReference type="Pfam" id="PF04542">
    <property type="entry name" value="Sigma70_r2"/>
    <property type="match status" value="1"/>
</dbReference>
<proteinExistence type="inferred from homology"/>
<dbReference type="PANTHER" id="PTHR43133:SF60">
    <property type="entry name" value="RNA POLYMERASE SIGMA FACTOR SIGV"/>
    <property type="match status" value="1"/>
</dbReference>
<dbReference type="Gene3D" id="1.10.10.10">
    <property type="entry name" value="Winged helix-like DNA-binding domain superfamily/Winged helix DNA-binding domain"/>
    <property type="match status" value="1"/>
</dbReference>
<organism evidence="7 8">
    <name type="scientific">Mangrovibacillus cuniculi</name>
    <dbReference type="NCBI Taxonomy" id="2593652"/>
    <lineage>
        <taxon>Bacteria</taxon>
        <taxon>Bacillati</taxon>
        <taxon>Bacillota</taxon>
        <taxon>Bacilli</taxon>
        <taxon>Bacillales</taxon>
        <taxon>Bacillaceae</taxon>
        <taxon>Mangrovibacillus</taxon>
    </lineage>
</organism>
<feature type="domain" description="RNA polymerase sigma-70 region 2" evidence="5">
    <location>
        <begin position="20"/>
        <end position="82"/>
    </location>
</feature>
<dbReference type="KEGG" id="mcui:G8O30_15710"/>
<dbReference type="InterPro" id="IPR013249">
    <property type="entry name" value="RNA_pol_sigma70_r4_t2"/>
</dbReference>
<dbReference type="AlphaFoldDB" id="A0A7S8HGX7"/>
<dbReference type="Gene3D" id="1.10.1740.10">
    <property type="match status" value="1"/>
</dbReference>
<evidence type="ECO:0000256" key="2">
    <source>
        <dbReference type="ARBA" id="ARBA00023015"/>
    </source>
</evidence>
<dbReference type="GO" id="GO:0006352">
    <property type="term" value="P:DNA-templated transcription initiation"/>
    <property type="evidence" value="ECO:0007669"/>
    <property type="project" value="InterPro"/>
</dbReference>
<protein>
    <submittedName>
        <fullName evidence="7">Sigma-70 family RNA polymerase sigma factor</fullName>
    </submittedName>
</protein>
<evidence type="ECO:0000256" key="1">
    <source>
        <dbReference type="ARBA" id="ARBA00010641"/>
    </source>
</evidence>
<dbReference type="PANTHER" id="PTHR43133">
    <property type="entry name" value="RNA POLYMERASE ECF-TYPE SIGMA FACTO"/>
    <property type="match status" value="1"/>
</dbReference>
<dbReference type="SUPFAM" id="SSF88946">
    <property type="entry name" value="Sigma2 domain of RNA polymerase sigma factors"/>
    <property type="match status" value="1"/>
</dbReference>
<dbReference type="InterPro" id="IPR039425">
    <property type="entry name" value="RNA_pol_sigma-70-like"/>
</dbReference>
<dbReference type="NCBIfam" id="TIGR02937">
    <property type="entry name" value="sigma70-ECF"/>
    <property type="match status" value="1"/>
</dbReference>
<dbReference type="EMBL" id="CP049742">
    <property type="protein sequence ID" value="QPC48262.1"/>
    <property type="molecule type" value="Genomic_DNA"/>
</dbReference>
<evidence type="ECO:0000256" key="3">
    <source>
        <dbReference type="ARBA" id="ARBA00023082"/>
    </source>
</evidence>
<evidence type="ECO:0000313" key="8">
    <source>
        <dbReference type="Proteomes" id="UP000593626"/>
    </source>
</evidence>
<dbReference type="InterPro" id="IPR014284">
    <property type="entry name" value="RNA_pol_sigma-70_dom"/>
</dbReference>
<dbReference type="RefSeq" id="WP_239672949.1">
    <property type="nucleotide sequence ID" value="NZ_CP049742.1"/>
</dbReference>
<dbReference type="GO" id="GO:0003677">
    <property type="term" value="F:DNA binding"/>
    <property type="evidence" value="ECO:0007669"/>
    <property type="project" value="InterPro"/>
</dbReference>
<keyword evidence="2" id="KW-0805">Transcription regulation</keyword>